<reference evidence="8 9" key="1">
    <citation type="submission" date="2014-11" db="EMBL/GenBank/DDBJ databases">
        <title>Genome sequence of Flavihumibacter solisilvae 3-3.</title>
        <authorList>
            <person name="Zhou G."/>
            <person name="Li M."/>
            <person name="Wang G."/>
        </authorList>
    </citation>
    <scope>NUCLEOTIDE SEQUENCE [LARGE SCALE GENOMIC DNA]</scope>
    <source>
        <strain evidence="8 9">3-3</strain>
    </source>
</reference>
<keyword evidence="3" id="KW-0732">Signal</keyword>
<evidence type="ECO:0000313" key="8">
    <source>
        <dbReference type="EMBL" id="KIC94477.1"/>
    </source>
</evidence>
<dbReference type="PROSITE" id="PS51257">
    <property type="entry name" value="PROKAR_LIPOPROTEIN"/>
    <property type="match status" value="1"/>
</dbReference>
<dbReference type="OrthoDB" id="5694214at2"/>
<keyword evidence="9" id="KW-1185">Reference proteome</keyword>
<gene>
    <name evidence="8" type="ORF">OI18_11410</name>
</gene>
<comment type="caution">
    <text evidence="8">The sequence shown here is derived from an EMBL/GenBank/DDBJ whole genome shotgun (WGS) entry which is preliminary data.</text>
</comment>
<evidence type="ECO:0000256" key="5">
    <source>
        <dbReference type="ARBA" id="ARBA00023237"/>
    </source>
</evidence>
<evidence type="ECO:0000313" key="9">
    <source>
        <dbReference type="Proteomes" id="UP000031408"/>
    </source>
</evidence>
<dbReference type="NCBIfam" id="NF033072">
    <property type="entry name" value="NanU"/>
    <property type="match status" value="1"/>
</dbReference>
<dbReference type="SUPFAM" id="SSF48452">
    <property type="entry name" value="TPR-like"/>
    <property type="match status" value="1"/>
</dbReference>
<evidence type="ECO:0000259" key="6">
    <source>
        <dbReference type="Pfam" id="PF07980"/>
    </source>
</evidence>
<dbReference type="Gene3D" id="1.25.40.390">
    <property type="match status" value="1"/>
</dbReference>
<dbReference type="Proteomes" id="UP000031408">
    <property type="component" value="Unassembled WGS sequence"/>
</dbReference>
<dbReference type="InterPro" id="IPR033985">
    <property type="entry name" value="SusD-like_N"/>
</dbReference>
<comment type="similarity">
    <text evidence="2">Belongs to the SusD family.</text>
</comment>
<feature type="domain" description="RagB/SusD" evidence="6">
    <location>
        <begin position="354"/>
        <end position="508"/>
    </location>
</feature>
<evidence type="ECO:0000256" key="4">
    <source>
        <dbReference type="ARBA" id="ARBA00023136"/>
    </source>
</evidence>
<keyword evidence="5" id="KW-0998">Cell outer membrane</keyword>
<feature type="domain" description="SusD-like N-terminal" evidence="7">
    <location>
        <begin position="104"/>
        <end position="200"/>
    </location>
</feature>
<dbReference type="InterPro" id="IPR011990">
    <property type="entry name" value="TPR-like_helical_dom_sf"/>
</dbReference>
<dbReference type="GO" id="GO:0009279">
    <property type="term" value="C:cell outer membrane"/>
    <property type="evidence" value="ECO:0007669"/>
    <property type="project" value="UniProtKB-SubCell"/>
</dbReference>
<name>A0A0C1L3E0_9BACT</name>
<sequence length="511" mass="56792">MNNRILNIVAGCWLAASLGACSKKLDLAPISSIGESGYWQSPEQVQAFVNGIHASFRSGTTSFIYLGEMRADIFGTDPGSSSVFTGEATQGVERLWLNNLDMDAPGVSNYGGFYFNINQINLLIDKLNTTNIVSETDKNYFLGQAHGLRAFYYFQMLRSWGSVIIQTTPSTSFDISNLAKAASPEAEVLQLVKDDLAKSESAFGIDYSFRNRSKAFWSKPATLMLKAELSLWTAHRSGGVADATTAKNALIEIQSNAALGLLPVYSNVFTSGNKDNLEMIFAARNKLDEATLPISGTFLPQSSLLASYYDSVGNRKFTSTTDNWNGLLRAPIKIATFRRFNDLDTRKWASIQPAYNKTAAGTYQIAGAFVKKFEGEQNAGSRAYTNDFPVYRYADLLLLLAEAKVLLGEDPSAEINQVRQRAYGVNYNVNLHGFPNKAIDANPLEAILEERFFEFVFEGKRWHDLRRMGDNFVYANTTVPASESYKLLWPVDRNTLTNNRELKQTPGYPLF</sequence>
<organism evidence="8 9">
    <name type="scientific">Flavihumibacter solisilvae</name>
    <dbReference type="NCBI Taxonomy" id="1349421"/>
    <lineage>
        <taxon>Bacteria</taxon>
        <taxon>Pseudomonadati</taxon>
        <taxon>Bacteroidota</taxon>
        <taxon>Chitinophagia</taxon>
        <taxon>Chitinophagales</taxon>
        <taxon>Chitinophagaceae</taxon>
        <taxon>Flavihumibacter</taxon>
    </lineage>
</organism>
<protein>
    <submittedName>
        <fullName evidence="8">Carbohydrate-binding protein SusD</fullName>
    </submittedName>
</protein>
<dbReference type="EMBL" id="JSVC01000012">
    <property type="protein sequence ID" value="KIC94477.1"/>
    <property type="molecule type" value="Genomic_DNA"/>
</dbReference>
<dbReference type="Pfam" id="PF14322">
    <property type="entry name" value="SusD-like_3"/>
    <property type="match status" value="1"/>
</dbReference>
<dbReference type="STRING" id="1349421.OI18_11410"/>
<evidence type="ECO:0000256" key="1">
    <source>
        <dbReference type="ARBA" id="ARBA00004442"/>
    </source>
</evidence>
<evidence type="ECO:0000256" key="3">
    <source>
        <dbReference type="ARBA" id="ARBA00022729"/>
    </source>
</evidence>
<proteinExistence type="inferred from homology"/>
<dbReference type="Pfam" id="PF07980">
    <property type="entry name" value="SusD_RagB"/>
    <property type="match status" value="1"/>
</dbReference>
<dbReference type="AlphaFoldDB" id="A0A0C1L3E0"/>
<dbReference type="RefSeq" id="WP_039139979.1">
    <property type="nucleotide sequence ID" value="NZ_JSVC01000012.1"/>
</dbReference>
<keyword evidence="4" id="KW-0472">Membrane</keyword>
<evidence type="ECO:0000259" key="7">
    <source>
        <dbReference type="Pfam" id="PF14322"/>
    </source>
</evidence>
<evidence type="ECO:0000256" key="2">
    <source>
        <dbReference type="ARBA" id="ARBA00006275"/>
    </source>
</evidence>
<comment type="subcellular location">
    <subcellularLocation>
        <location evidence="1">Cell outer membrane</location>
    </subcellularLocation>
</comment>
<dbReference type="InterPro" id="IPR012944">
    <property type="entry name" value="SusD_RagB_dom"/>
</dbReference>
<accession>A0A0C1L3E0</accession>